<name>A0ABY5ZKB8_9BACT</name>
<dbReference type="Proteomes" id="UP001060414">
    <property type="component" value="Chromosome"/>
</dbReference>
<evidence type="ECO:0008006" key="3">
    <source>
        <dbReference type="Google" id="ProtNLM"/>
    </source>
</evidence>
<sequence length="268" mass="29407">MNVRRVELLAAGLMVMVFLLLSACRMERTVESGEPLPKDEAPQVGDRDDFPMMANGAPVISRHAWDLLTRMDGEVEGFGMYTYVLFPRRVDQPGLAPEVQERYAKLLEAIAGVTLGLPEFGDLTPRDKQETNLLYVPALASGAELSLANYNAPLALHYLANIARLCRTNNPRLAARLDERPGPFLISLLQPVGQVGGESVTLLYADLSTTNPAALPAVVTAYKTRLTRAPLADMERFTTLRLALLNLILNADNNLRLVSVALADWVPQ</sequence>
<organism evidence="1 2">
    <name type="scientific">Geoalkalibacter halelectricus</name>
    <dbReference type="NCBI Taxonomy" id="2847045"/>
    <lineage>
        <taxon>Bacteria</taxon>
        <taxon>Pseudomonadati</taxon>
        <taxon>Thermodesulfobacteriota</taxon>
        <taxon>Desulfuromonadia</taxon>
        <taxon>Desulfuromonadales</taxon>
        <taxon>Geoalkalibacteraceae</taxon>
        <taxon>Geoalkalibacter</taxon>
    </lineage>
</organism>
<gene>
    <name evidence="1" type="ORF">L9S41_15840</name>
</gene>
<evidence type="ECO:0000313" key="2">
    <source>
        <dbReference type="Proteomes" id="UP001060414"/>
    </source>
</evidence>
<accession>A0ABY5ZKB8</accession>
<dbReference type="PROSITE" id="PS51257">
    <property type="entry name" value="PROKAR_LIPOPROTEIN"/>
    <property type="match status" value="1"/>
</dbReference>
<reference evidence="1" key="1">
    <citation type="journal article" date="2022" name="Environ. Microbiol.">
        <title>Geoalkalibacter halelectricus SAP #1 sp. nov. possessing extracellular electron transfer and mineral#reducing capabilities from a haloalkaline environment.</title>
        <authorList>
            <person name="Yadav S."/>
            <person name="Singh R."/>
            <person name="Sundharam S.S."/>
            <person name="Chaudhary S."/>
            <person name="Krishnamurthi S."/>
            <person name="Patil S.A."/>
        </authorList>
    </citation>
    <scope>NUCLEOTIDE SEQUENCE</scope>
    <source>
        <strain evidence="1">SAP-1</strain>
    </source>
</reference>
<dbReference type="RefSeq" id="WP_260747493.1">
    <property type="nucleotide sequence ID" value="NZ_CP092109.1"/>
</dbReference>
<protein>
    <recommendedName>
        <fullName evidence="3">Lipoprotein</fullName>
    </recommendedName>
</protein>
<keyword evidence="2" id="KW-1185">Reference proteome</keyword>
<evidence type="ECO:0000313" key="1">
    <source>
        <dbReference type="EMBL" id="UWZ79136.1"/>
    </source>
</evidence>
<dbReference type="EMBL" id="CP092109">
    <property type="protein sequence ID" value="UWZ79136.1"/>
    <property type="molecule type" value="Genomic_DNA"/>
</dbReference>
<proteinExistence type="predicted"/>